<feature type="signal peptide" evidence="5">
    <location>
        <begin position="1"/>
        <end position="21"/>
    </location>
</feature>
<evidence type="ECO:0000256" key="5">
    <source>
        <dbReference type="SAM" id="SignalP"/>
    </source>
</evidence>
<keyword evidence="3" id="KW-0378">Hydrolase</keyword>
<accession>A0A316APR1</accession>
<dbReference type="Gene3D" id="2.30.30.40">
    <property type="entry name" value="SH3 Domains"/>
    <property type="match status" value="2"/>
</dbReference>
<name>A0A316APR1_9BACT</name>
<keyword evidence="8" id="KW-1185">Reference proteome</keyword>
<dbReference type="InterPro" id="IPR041382">
    <property type="entry name" value="SH3_16"/>
</dbReference>
<dbReference type="InterPro" id="IPR000064">
    <property type="entry name" value="NLP_P60_dom"/>
</dbReference>
<sequence length="405" mass="44556">MNLNRYYLSFLLTVLASSLMAHPKVDSTTAQRVKQIYTELKDIYAPDGRTAWFRLEEIGEDTYTLETTEVLGGQKMAERIRTESPGIKLSVKPLPEASLGDKTLALVNLSVANLRSTPKHSAELATQALMGTPLDVLKKSGGYYLVRTPEGYLAWLDAAGMTLKTKQEAQTWQKQDKLIITADYTHGFTMPDKQSQRVSDLVMGDILVRNGEQDAFFRVTYPDGRQGYVAKEMVKDYKGWLQGNAPTPDHIIAIAKTMLGVPYLWGGTSVKGVDCSGFTKTAFFMNGVVIPRDASQQVLVGEAIPILKDDALDEQLALKNLKSGDLLFFAGGKAQSSNARVTHVALYLGEGQFIHAAGTVRINSIIEGSPNYDDFQSRTIVAARRYYGLIGQPGIGAMRENPAYQ</sequence>
<dbReference type="EMBL" id="QGDT01000002">
    <property type="protein sequence ID" value="PWJ59471.1"/>
    <property type="molecule type" value="Genomic_DNA"/>
</dbReference>
<dbReference type="RefSeq" id="WP_109673343.1">
    <property type="nucleotide sequence ID" value="NZ_QGDT01000002.1"/>
</dbReference>
<evidence type="ECO:0000256" key="3">
    <source>
        <dbReference type="ARBA" id="ARBA00022801"/>
    </source>
</evidence>
<keyword evidence="2" id="KW-0645">Protease</keyword>
<organism evidence="7 8">
    <name type="scientific">Dyadobacter jejuensis</name>
    <dbReference type="NCBI Taxonomy" id="1082580"/>
    <lineage>
        <taxon>Bacteria</taxon>
        <taxon>Pseudomonadati</taxon>
        <taxon>Bacteroidota</taxon>
        <taxon>Cytophagia</taxon>
        <taxon>Cytophagales</taxon>
        <taxon>Spirosomataceae</taxon>
        <taxon>Dyadobacter</taxon>
    </lineage>
</organism>
<evidence type="ECO:0000313" key="7">
    <source>
        <dbReference type="EMBL" id="PWJ59471.1"/>
    </source>
</evidence>
<dbReference type="InterPro" id="IPR051202">
    <property type="entry name" value="Peptidase_C40"/>
</dbReference>
<evidence type="ECO:0000256" key="4">
    <source>
        <dbReference type="ARBA" id="ARBA00022807"/>
    </source>
</evidence>
<dbReference type="OrthoDB" id="9813368at2"/>
<feature type="chain" id="PRO_5016411557" evidence="5">
    <location>
        <begin position="22"/>
        <end position="405"/>
    </location>
</feature>
<comment type="caution">
    <text evidence="7">The sequence shown here is derived from an EMBL/GenBank/DDBJ whole genome shotgun (WGS) entry which is preliminary data.</text>
</comment>
<dbReference type="PROSITE" id="PS51935">
    <property type="entry name" value="NLPC_P60"/>
    <property type="match status" value="1"/>
</dbReference>
<dbReference type="SUPFAM" id="SSF54001">
    <property type="entry name" value="Cysteine proteinases"/>
    <property type="match status" value="1"/>
</dbReference>
<reference evidence="7 8" key="1">
    <citation type="submission" date="2018-03" db="EMBL/GenBank/DDBJ databases">
        <title>Genomic Encyclopedia of Archaeal and Bacterial Type Strains, Phase II (KMG-II): from individual species to whole genera.</title>
        <authorList>
            <person name="Goeker M."/>
        </authorList>
    </citation>
    <scope>NUCLEOTIDE SEQUENCE [LARGE SCALE GENOMIC DNA]</scope>
    <source>
        <strain evidence="7 8">DSM 100346</strain>
    </source>
</reference>
<dbReference type="InterPro" id="IPR038765">
    <property type="entry name" value="Papain-like_cys_pep_sf"/>
</dbReference>
<dbReference type="PANTHER" id="PTHR47053">
    <property type="entry name" value="MUREIN DD-ENDOPEPTIDASE MEPH-RELATED"/>
    <property type="match status" value="1"/>
</dbReference>
<protein>
    <submittedName>
        <fullName evidence="7">SH3 domain-containing protein</fullName>
    </submittedName>
</protein>
<dbReference type="Pfam" id="PF18348">
    <property type="entry name" value="SH3_16"/>
    <property type="match status" value="1"/>
</dbReference>
<evidence type="ECO:0000259" key="6">
    <source>
        <dbReference type="PROSITE" id="PS51935"/>
    </source>
</evidence>
<keyword evidence="5" id="KW-0732">Signal</keyword>
<evidence type="ECO:0000313" key="8">
    <source>
        <dbReference type="Proteomes" id="UP000245880"/>
    </source>
</evidence>
<dbReference type="Proteomes" id="UP000245880">
    <property type="component" value="Unassembled WGS sequence"/>
</dbReference>
<evidence type="ECO:0000256" key="2">
    <source>
        <dbReference type="ARBA" id="ARBA00022670"/>
    </source>
</evidence>
<dbReference type="Pfam" id="PF00877">
    <property type="entry name" value="NLPC_P60"/>
    <property type="match status" value="1"/>
</dbReference>
<comment type="similarity">
    <text evidence="1">Belongs to the peptidase C40 family.</text>
</comment>
<evidence type="ECO:0000256" key="1">
    <source>
        <dbReference type="ARBA" id="ARBA00007074"/>
    </source>
</evidence>
<dbReference type="GO" id="GO:0006508">
    <property type="term" value="P:proteolysis"/>
    <property type="evidence" value="ECO:0007669"/>
    <property type="project" value="UniProtKB-KW"/>
</dbReference>
<gene>
    <name evidence="7" type="ORF">CLV98_102305</name>
</gene>
<dbReference type="PANTHER" id="PTHR47053:SF1">
    <property type="entry name" value="MUREIN DD-ENDOPEPTIDASE MEPH-RELATED"/>
    <property type="match status" value="1"/>
</dbReference>
<keyword evidence="4" id="KW-0788">Thiol protease</keyword>
<dbReference type="Gene3D" id="3.90.1720.10">
    <property type="entry name" value="endopeptidase domain like (from Nostoc punctiforme)"/>
    <property type="match status" value="1"/>
</dbReference>
<proteinExistence type="inferred from homology"/>
<dbReference type="GO" id="GO:0008234">
    <property type="term" value="F:cysteine-type peptidase activity"/>
    <property type="evidence" value="ECO:0007669"/>
    <property type="project" value="UniProtKB-KW"/>
</dbReference>
<feature type="domain" description="NlpC/P60" evidence="6">
    <location>
        <begin position="245"/>
        <end position="387"/>
    </location>
</feature>
<dbReference type="AlphaFoldDB" id="A0A316APR1"/>